<dbReference type="HOGENOM" id="CLU_2300193_0_0_0"/>
<evidence type="ECO:0000313" key="2">
    <source>
        <dbReference type="Proteomes" id="UP000030661"/>
    </source>
</evidence>
<sequence>MSYLVGYLQSYETETGEFSNKILSPIICHDGEEICLAVEKLCEAIDYDLDHFEPELWDALKDLAYYETRYATIDLHDSPILVDLIVGQDAMLHGKFRIEA</sequence>
<reference evidence="1" key="1">
    <citation type="journal article" date="2015" name="PeerJ">
        <title>First genomic representation of candidate bacterial phylum KSB3 points to enhanced environmental sensing as a trigger of wastewater bulking.</title>
        <authorList>
            <person name="Sekiguchi Y."/>
            <person name="Ohashi A."/>
            <person name="Parks D.H."/>
            <person name="Yamauchi T."/>
            <person name="Tyson G.W."/>
            <person name="Hugenholtz P."/>
        </authorList>
    </citation>
    <scope>NUCLEOTIDE SEQUENCE [LARGE SCALE GENOMIC DNA]</scope>
</reference>
<organism evidence="1">
    <name type="scientific">Vecturithrix granuli</name>
    <dbReference type="NCBI Taxonomy" id="1499967"/>
    <lineage>
        <taxon>Bacteria</taxon>
        <taxon>Candidatus Moduliflexota</taxon>
        <taxon>Candidatus Vecturitrichia</taxon>
        <taxon>Candidatus Vecturitrichales</taxon>
        <taxon>Candidatus Vecturitrichaceae</taxon>
        <taxon>Candidatus Vecturithrix</taxon>
    </lineage>
</organism>
<gene>
    <name evidence="1" type="ORF">U27_01298</name>
</gene>
<dbReference type="STRING" id="1499967.U27_01298"/>
<dbReference type="EMBL" id="DF820479">
    <property type="protein sequence ID" value="GAK61398.1"/>
    <property type="molecule type" value="Genomic_DNA"/>
</dbReference>
<keyword evidence="2" id="KW-1185">Reference proteome</keyword>
<proteinExistence type="predicted"/>
<dbReference type="Proteomes" id="UP000030661">
    <property type="component" value="Unassembled WGS sequence"/>
</dbReference>
<dbReference type="AlphaFoldDB" id="A0A081C9Z3"/>
<evidence type="ECO:0000313" key="1">
    <source>
        <dbReference type="EMBL" id="GAK61398.1"/>
    </source>
</evidence>
<protein>
    <submittedName>
        <fullName evidence="1">Uncharacterized protein</fullName>
    </submittedName>
</protein>
<name>A0A081C9Z3_VECG1</name>
<accession>A0A081C9Z3</accession>